<name>X0T820_9ZZZZ</name>
<feature type="domain" description="Xylose isomerase-like TIM barrel" evidence="1">
    <location>
        <begin position="7"/>
        <end position="214"/>
    </location>
</feature>
<dbReference type="Pfam" id="PF01261">
    <property type="entry name" value="AP_endonuc_2"/>
    <property type="match status" value="1"/>
</dbReference>
<dbReference type="EMBL" id="BARS01015366">
    <property type="protein sequence ID" value="GAF89638.1"/>
    <property type="molecule type" value="Genomic_DNA"/>
</dbReference>
<sequence length="224" mass="24899">IRQQMNSILSALNSHAMKVICHLPTFVSTADLTDSIREASLQEMYNSLEVAAELGAVKVVLHPGHIGGLGIYIKETALAHVNESLAAIINRAQDLGLCVCLENMFPRFRAFIEPDDFTEILQCFPKLKITLDTGHANIGSQGGQRIFNFIEQFGQRIGHLHVSDNFGERDDHIPVGAGAIDFLKIIDALKRCGYNDTATLEIFSEDRREVQKSRDRFDAIFSEA</sequence>
<dbReference type="Gene3D" id="3.20.20.150">
    <property type="entry name" value="Divalent-metal-dependent TIM barrel enzymes"/>
    <property type="match status" value="1"/>
</dbReference>
<organism evidence="2">
    <name type="scientific">marine sediment metagenome</name>
    <dbReference type="NCBI Taxonomy" id="412755"/>
    <lineage>
        <taxon>unclassified sequences</taxon>
        <taxon>metagenomes</taxon>
        <taxon>ecological metagenomes</taxon>
    </lineage>
</organism>
<dbReference type="SUPFAM" id="SSF51658">
    <property type="entry name" value="Xylose isomerase-like"/>
    <property type="match status" value="1"/>
</dbReference>
<protein>
    <recommendedName>
        <fullName evidence="1">Xylose isomerase-like TIM barrel domain-containing protein</fullName>
    </recommendedName>
</protein>
<feature type="non-terminal residue" evidence="2">
    <location>
        <position position="1"/>
    </location>
</feature>
<dbReference type="InterPro" id="IPR013022">
    <property type="entry name" value="Xyl_isomerase-like_TIM-brl"/>
</dbReference>
<dbReference type="InterPro" id="IPR050312">
    <property type="entry name" value="IolE/XylAMocC-like"/>
</dbReference>
<comment type="caution">
    <text evidence="2">The sequence shown here is derived from an EMBL/GenBank/DDBJ whole genome shotgun (WGS) entry which is preliminary data.</text>
</comment>
<evidence type="ECO:0000313" key="2">
    <source>
        <dbReference type="EMBL" id="GAF89638.1"/>
    </source>
</evidence>
<evidence type="ECO:0000259" key="1">
    <source>
        <dbReference type="Pfam" id="PF01261"/>
    </source>
</evidence>
<dbReference type="PANTHER" id="PTHR12110:SF21">
    <property type="entry name" value="XYLOSE ISOMERASE-LIKE TIM BARREL DOMAIN-CONTAINING PROTEIN"/>
    <property type="match status" value="1"/>
</dbReference>
<proteinExistence type="predicted"/>
<dbReference type="PANTHER" id="PTHR12110">
    <property type="entry name" value="HYDROXYPYRUVATE ISOMERASE"/>
    <property type="match status" value="1"/>
</dbReference>
<accession>X0T820</accession>
<reference evidence="2" key="1">
    <citation type="journal article" date="2014" name="Front. Microbiol.">
        <title>High frequency of phylogenetically diverse reductive dehalogenase-homologous genes in deep subseafloor sedimentary metagenomes.</title>
        <authorList>
            <person name="Kawai M."/>
            <person name="Futagami T."/>
            <person name="Toyoda A."/>
            <person name="Takaki Y."/>
            <person name="Nishi S."/>
            <person name="Hori S."/>
            <person name="Arai W."/>
            <person name="Tsubouchi T."/>
            <person name="Morono Y."/>
            <person name="Uchiyama I."/>
            <person name="Ito T."/>
            <person name="Fujiyama A."/>
            <person name="Inagaki F."/>
            <person name="Takami H."/>
        </authorList>
    </citation>
    <scope>NUCLEOTIDE SEQUENCE</scope>
    <source>
        <strain evidence="2">Expedition CK06-06</strain>
    </source>
</reference>
<dbReference type="AlphaFoldDB" id="X0T820"/>
<gene>
    <name evidence="2" type="ORF">S01H1_25434</name>
</gene>
<dbReference type="InterPro" id="IPR036237">
    <property type="entry name" value="Xyl_isomerase-like_sf"/>
</dbReference>